<dbReference type="PROSITE" id="PS51278">
    <property type="entry name" value="GATASE_TYPE_2"/>
    <property type="match status" value="1"/>
</dbReference>
<dbReference type="GO" id="GO:0005975">
    <property type="term" value="P:carbohydrate metabolic process"/>
    <property type="evidence" value="ECO:0007669"/>
    <property type="project" value="UniProtKB-UniRule"/>
</dbReference>
<dbReference type="GO" id="GO:0097367">
    <property type="term" value="F:carbohydrate derivative binding"/>
    <property type="evidence" value="ECO:0007669"/>
    <property type="project" value="InterPro"/>
</dbReference>
<dbReference type="InterPro" id="IPR035466">
    <property type="entry name" value="GlmS/AgaS_SIS"/>
</dbReference>
<dbReference type="HAMAP" id="MF_00164">
    <property type="entry name" value="GlmS"/>
    <property type="match status" value="1"/>
</dbReference>
<comment type="subunit">
    <text evidence="10">Homodimer.</text>
</comment>
<keyword evidence="7 10" id="KW-0808">Transferase</keyword>
<feature type="active site" description="For Fru-6P isomerization activity" evidence="10">
    <location>
        <position position="609"/>
    </location>
</feature>
<dbReference type="FunFam" id="3.40.50.10490:FF:000001">
    <property type="entry name" value="Glutamine--fructose-6-phosphate aminotransferase [isomerizing]"/>
    <property type="match status" value="1"/>
</dbReference>
<dbReference type="InterPro" id="IPR035490">
    <property type="entry name" value="GlmS/FrlB_SIS"/>
</dbReference>
<dbReference type="SUPFAM" id="SSF56235">
    <property type="entry name" value="N-terminal nucleophile aminohydrolases (Ntn hydrolases)"/>
    <property type="match status" value="1"/>
</dbReference>
<dbReference type="Pfam" id="PF01380">
    <property type="entry name" value="SIS"/>
    <property type="match status" value="2"/>
</dbReference>
<dbReference type="PANTHER" id="PTHR10937">
    <property type="entry name" value="GLUCOSAMINE--FRUCTOSE-6-PHOSPHATE AMINOTRANSFERASE, ISOMERIZING"/>
    <property type="match status" value="1"/>
</dbReference>
<dbReference type="FunFam" id="3.40.50.10490:FF:000002">
    <property type="entry name" value="Glutamine--fructose-6-phosphate aminotransferase [isomerizing]"/>
    <property type="match status" value="1"/>
</dbReference>
<evidence type="ECO:0000256" key="1">
    <source>
        <dbReference type="ARBA" id="ARBA00001031"/>
    </source>
</evidence>
<dbReference type="InterPro" id="IPR001347">
    <property type="entry name" value="SIS_dom"/>
</dbReference>
<dbReference type="PROSITE" id="PS51464">
    <property type="entry name" value="SIS"/>
    <property type="match status" value="2"/>
</dbReference>
<evidence type="ECO:0000256" key="7">
    <source>
        <dbReference type="ARBA" id="ARBA00022679"/>
    </source>
</evidence>
<evidence type="ECO:0000259" key="11">
    <source>
        <dbReference type="PROSITE" id="PS51278"/>
    </source>
</evidence>
<evidence type="ECO:0000256" key="4">
    <source>
        <dbReference type="ARBA" id="ARBA00016090"/>
    </source>
</evidence>
<evidence type="ECO:0000256" key="3">
    <source>
        <dbReference type="ARBA" id="ARBA00012916"/>
    </source>
</evidence>
<dbReference type="AlphaFoldDB" id="A0A5Q2F6T7"/>
<dbReference type="PANTHER" id="PTHR10937:SF0">
    <property type="entry name" value="GLUTAMINE--FRUCTOSE-6-PHOSPHATE TRANSAMINASE (ISOMERIZING)"/>
    <property type="match status" value="1"/>
</dbReference>
<feature type="domain" description="Glutamine amidotransferase type-2" evidence="11">
    <location>
        <begin position="2"/>
        <end position="220"/>
    </location>
</feature>
<evidence type="ECO:0000256" key="5">
    <source>
        <dbReference type="ARBA" id="ARBA00022490"/>
    </source>
</evidence>
<feature type="domain" description="SIS" evidence="12">
    <location>
        <begin position="460"/>
        <end position="604"/>
    </location>
</feature>
<reference evidence="13 14" key="1">
    <citation type="submission" date="2019-10" db="EMBL/GenBank/DDBJ databases">
        <title>Genomic analysis of Raineyella sp. CBA3103.</title>
        <authorList>
            <person name="Roh S.W."/>
        </authorList>
    </citation>
    <scope>NUCLEOTIDE SEQUENCE [LARGE SCALE GENOMIC DNA]</scope>
    <source>
        <strain evidence="13 14">CBA3103</strain>
    </source>
</reference>
<evidence type="ECO:0000313" key="14">
    <source>
        <dbReference type="Proteomes" id="UP000386847"/>
    </source>
</evidence>
<feature type="initiator methionine" description="Removed" evidence="10">
    <location>
        <position position="1"/>
    </location>
</feature>
<dbReference type="NCBIfam" id="NF001484">
    <property type="entry name" value="PRK00331.1"/>
    <property type="match status" value="1"/>
</dbReference>
<organism evidence="13 14">
    <name type="scientific">Raineyella fluvialis</name>
    <dbReference type="NCBI Taxonomy" id="2662261"/>
    <lineage>
        <taxon>Bacteria</taxon>
        <taxon>Bacillati</taxon>
        <taxon>Actinomycetota</taxon>
        <taxon>Actinomycetes</taxon>
        <taxon>Propionibacteriales</taxon>
        <taxon>Propionibacteriaceae</taxon>
        <taxon>Raineyella</taxon>
    </lineage>
</organism>
<dbReference type="Proteomes" id="UP000386847">
    <property type="component" value="Chromosome"/>
</dbReference>
<feature type="active site" description="Nucleophile; for GATase activity" evidence="10">
    <location>
        <position position="2"/>
    </location>
</feature>
<comment type="function">
    <text evidence="10">Catalyzes the first step in hexosamine metabolism, converting fructose-6P into glucosamine-6P using glutamine as a nitrogen source.</text>
</comment>
<dbReference type="CDD" id="cd05009">
    <property type="entry name" value="SIS_GlmS_GlmD_2"/>
    <property type="match status" value="1"/>
</dbReference>
<sequence length="614" mass="66201">MCGIVGYVGPRSAREVVVEGLRRLEYRGYDSAGVAIVADGRIAAEKKAGKLLNLEMALAENPLPESGTGIGHTRWATHGGPTDSNAHPHLSEDGRVAVVHNGIIENFAELRAELTNEGITFRSETDTEVAAQLLGVELAKGADLAEAMHTVANRLEGAFTLVAADAQTPGRVIAARRNSPLVVGLGEGENFLASDVAAFIEHTREALELGQDSVVEITDHEVKVTDFTGQPAEATRFHVDWDLSAAEKGGFDWFMRKEIYEQPKAVADTLLGRHTDDGALTLDEIRISETELRNIAKIIIIAAGTSFYAGMVAKYAIEHWCRVPCEVELASEFRYRDPIVGPTTLVVAISQSGETADTLMAIRHAREQHARVLAICNTNGSTIPRESDAVIYTHAGPEIGVASTKGFTTQLAACYLLGLYLAQVKGTMYGDEIHAVVKELESLPPLMQQVLDNAQPVLDLAARLVDQPSVLFLGRHVGYPVALEGALKLKEIAYLHAEGFAAGELKHGPIAIIEPGMPVFVVVPPRGRDQLHDKVISNIQEIRARGARPIAIAEADDATVEEFSTTVIRLPKVSTILQPLVAVIPLQLFACELATVLGHDVDQPRNLAKSVTVE</sequence>
<name>A0A5Q2F6T7_9ACTN</name>
<dbReference type="GO" id="GO:0006002">
    <property type="term" value="P:fructose 6-phosphate metabolic process"/>
    <property type="evidence" value="ECO:0007669"/>
    <property type="project" value="TreeGrafter"/>
</dbReference>
<evidence type="ECO:0000256" key="2">
    <source>
        <dbReference type="ARBA" id="ARBA00004496"/>
    </source>
</evidence>
<evidence type="ECO:0000256" key="6">
    <source>
        <dbReference type="ARBA" id="ARBA00022576"/>
    </source>
</evidence>
<dbReference type="EC" id="2.6.1.16" evidence="3 10"/>
<protein>
    <recommendedName>
        <fullName evidence="4 10">Glutamine--fructose-6-phosphate aminotransferase [isomerizing]</fullName>
        <ecNumber evidence="3 10">2.6.1.16</ecNumber>
    </recommendedName>
    <alternativeName>
        <fullName evidence="10">D-fructose-6-phosphate amidotransferase</fullName>
    </alternativeName>
    <alternativeName>
        <fullName evidence="10">GFAT</fullName>
    </alternativeName>
    <alternativeName>
        <fullName evidence="10">Glucosamine-6-phosphate synthase</fullName>
    </alternativeName>
    <alternativeName>
        <fullName evidence="10">Hexosephosphate aminotransferase</fullName>
    </alternativeName>
    <alternativeName>
        <fullName evidence="10">L-glutamine--D-fructose-6-phosphate amidotransferase</fullName>
    </alternativeName>
</protein>
<dbReference type="GO" id="GO:0005829">
    <property type="term" value="C:cytosol"/>
    <property type="evidence" value="ECO:0007669"/>
    <property type="project" value="TreeGrafter"/>
</dbReference>
<dbReference type="EMBL" id="CP045725">
    <property type="protein sequence ID" value="QGF22700.1"/>
    <property type="molecule type" value="Genomic_DNA"/>
</dbReference>
<dbReference type="InterPro" id="IPR029055">
    <property type="entry name" value="Ntn_hydrolases_N"/>
</dbReference>
<keyword evidence="5 10" id="KW-0963">Cytoplasm</keyword>
<dbReference type="Gene3D" id="3.60.20.10">
    <property type="entry name" value="Glutamine Phosphoribosylpyrophosphate, subunit 1, domain 1"/>
    <property type="match status" value="1"/>
</dbReference>
<evidence type="ECO:0000256" key="10">
    <source>
        <dbReference type="HAMAP-Rule" id="MF_00164"/>
    </source>
</evidence>
<dbReference type="GO" id="GO:0006487">
    <property type="term" value="P:protein N-linked glycosylation"/>
    <property type="evidence" value="ECO:0007669"/>
    <property type="project" value="TreeGrafter"/>
</dbReference>
<keyword evidence="6 10" id="KW-0032">Aminotransferase</keyword>
<keyword evidence="14" id="KW-1185">Reference proteome</keyword>
<comment type="catalytic activity">
    <reaction evidence="1 10">
        <text>D-fructose 6-phosphate + L-glutamine = D-glucosamine 6-phosphate + L-glutamate</text>
        <dbReference type="Rhea" id="RHEA:13237"/>
        <dbReference type="ChEBI" id="CHEBI:29985"/>
        <dbReference type="ChEBI" id="CHEBI:58359"/>
        <dbReference type="ChEBI" id="CHEBI:58725"/>
        <dbReference type="ChEBI" id="CHEBI:61527"/>
        <dbReference type="EC" id="2.6.1.16"/>
    </reaction>
</comment>
<dbReference type="InterPro" id="IPR017932">
    <property type="entry name" value="GATase_2_dom"/>
</dbReference>
<dbReference type="CDD" id="cd00714">
    <property type="entry name" value="GFAT"/>
    <property type="match status" value="1"/>
</dbReference>
<dbReference type="GO" id="GO:0006047">
    <property type="term" value="P:UDP-N-acetylglucosamine metabolic process"/>
    <property type="evidence" value="ECO:0007669"/>
    <property type="project" value="TreeGrafter"/>
</dbReference>
<dbReference type="InterPro" id="IPR046348">
    <property type="entry name" value="SIS_dom_sf"/>
</dbReference>
<dbReference type="InterPro" id="IPR005855">
    <property type="entry name" value="GFAT"/>
</dbReference>
<keyword evidence="9" id="KW-0315">Glutamine amidotransferase</keyword>
<evidence type="ECO:0000256" key="9">
    <source>
        <dbReference type="ARBA" id="ARBA00022962"/>
    </source>
</evidence>
<evidence type="ECO:0000313" key="13">
    <source>
        <dbReference type="EMBL" id="QGF22700.1"/>
    </source>
</evidence>
<dbReference type="GO" id="GO:0004360">
    <property type="term" value="F:glutamine-fructose-6-phosphate transaminase (isomerizing) activity"/>
    <property type="evidence" value="ECO:0007669"/>
    <property type="project" value="UniProtKB-UniRule"/>
</dbReference>
<dbReference type="FunFam" id="3.60.20.10:FF:000006">
    <property type="entry name" value="Glutamine--fructose-6-phosphate aminotransferase [isomerizing]"/>
    <property type="match status" value="1"/>
</dbReference>
<dbReference type="CDD" id="cd05008">
    <property type="entry name" value="SIS_GlmS_GlmD_1"/>
    <property type="match status" value="1"/>
</dbReference>
<dbReference type="RefSeq" id="WP_153571229.1">
    <property type="nucleotide sequence ID" value="NZ_CP045725.1"/>
</dbReference>
<keyword evidence="8" id="KW-0677">Repeat</keyword>
<gene>
    <name evidence="10 13" type="primary">glmS</name>
    <name evidence="13" type="ORF">Rai3103_02280</name>
</gene>
<dbReference type="KEGG" id="rain:Rai3103_02280"/>
<dbReference type="GO" id="GO:0046349">
    <property type="term" value="P:amino sugar biosynthetic process"/>
    <property type="evidence" value="ECO:0007669"/>
    <property type="project" value="UniProtKB-ARBA"/>
</dbReference>
<dbReference type="NCBIfam" id="TIGR01135">
    <property type="entry name" value="glmS"/>
    <property type="match status" value="1"/>
</dbReference>
<evidence type="ECO:0000259" key="12">
    <source>
        <dbReference type="PROSITE" id="PS51464"/>
    </source>
</evidence>
<dbReference type="Gene3D" id="3.40.50.10490">
    <property type="entry name" value="Glucose-6-phosphate isomerase like protein, domain 1"/>
    <property type="match status" value="2"/>
</dbReference>
<comment type="subcellular location">
    <subcellularLocation>
        <location evidence="2 10">Cytoplasm</location>
    </subcellularLocation>
</comment>
<evidence type="ECO:0000256" key="8">
    <source>
        <dbReference type="ARBA" id="ARBA00022737"/>
    </source>
</evidence>
<feature type="domain" description="SIS" evidence="12">
    <location>
        <begin position="288"/>
        <end position="427"/>
    </location>
</feature>
<accession>A0A5Q2F6T7</accession>
<dbReference type="SUPFAM" id="SSF53697">
    <property type="entry name" value="SIS domain"/>
    <property type="match status" value="1"/>
</dbReference>
<dbReference type="Pfam" id="PF13522">
    <property type="entry name" value="GATase_6"/>
    <property type="match status" value="1"/>
</dbReference>
<dbReference type="InterPro" id="IPR047084">
    <property type="entry name" value="GFAT_N"/>
</dbReference>
<proteinExistence type="inferred from homology"/>